<keyword evidence="1 3" id="KW-0853">WD repeat</keyword>
<feature type="compositionally biased region" description="Acidic residues" evidence="4">
    <location>
        <begin position="25"/>
        <end position="50"/>
    </location>
</feature>
<evidence type="ECO:0000256" key="4">
    <source>
        <dbReference type="SAM" id="MobiDB-lite"/>
    </source>
</evidence>
<dbReference type="PANTHER" id="PTHR19857">
    <property type="entry name" value="MITOCHONDRIAL DIVISION PROTEIN 1-RELATED"/>
    <property type="match status" value="1"/>
</dbReference>
<dbReference type="eggNOG" id="KOG0296">
    <property type="taxonomic scope" value="Eukaryota"/>
</dbReference>
<feature type="repeat" description="WD" evidence="3">
    <location>
        <begin position="321"/>
        <end position="356"/>
    </location>
</feature>
<dbReference type="STRING" id="461836.A0A0L0DE17"/>
<feature type="repeat" description="WD" evidence="3">
    <location>
        <begin position="363"/>
        <end position="404"/>
    </location>
</feature>
<dbReference type="RefSeq" id="XP_013762436.1">
    <property type="nucleotide sequence ID" value="XM_013906982.1"/>
</dbReference>
<organism evidence="5 6">
    <name type="scientific">Thecamonas trahens ATCC 50062</name>
    <dbReference type="NCBI Taxonomy" id="461836"/>
    <lineage>
        <taxon>Eukaryota</taxon>
        <taxon>Apusozoa</taxon>
        <taxon>Apusomonadida</taxon>
        <taxon>Apusomonadidae</taxon>
        <taxon>Thecamonas</taxon>
    </lineage>
</organism>
<evidence type="ECO:0000256" key="1">
    <source>
        <dbReference type="ARBA" id="ARBA00022574"/>
    </source>
</evidence>
<feature type="repeat" description="WD" evidence="3">
    <location>
        <begin position="107"/>
        <end position="148"/>
    </location>
</feature>
<dbReference type="OMA" id="GPDEVMW"/>
<dbReference type="InterPro" id="IPR015943">
    <property type="entry name" value="WD40/YVTN_repeat-like_dom_sf"/>
</dbReference>
<evidence type="ECO:0000256" key="3">
    <source>
        <dbReference type="PROSITE-ProRule" id="PRU00221"/>
    </source>
</evidence>
<dbReference type="GeneID" id="25560498"/>
<feature type="region of interest" description="Disordered" evidence="4">
    <location>
        <begin position="453"/>
        <end position="484"/>
    </location>
</feature>
<feature type="region of interest" description="Disordered" evidence="4">
    <location>
        <begin position="1"/>
        <end position="62"/>
    </location>
</feature>
<evidence type="ECO:0000313" key="6">
    <source>
        <dbReference type="Proteomes" id="UP000054408"/>
    </source>
</evidence>
<dbReference type="PROSITE" id="PS50082">
    <property type="entry name" value="WD_REPEATS_2"/>
    <property type="match status" value="5"/>
</dbReference>
<keyword evidence="6" id="KW-1185">Reference proteome</keyword>
<dbReference type="Pfam" id="PF00400">
    <property type="entry name" value="WD40"/>
    <property type="match status" value="7"/>
</dbReference>
<dbReference type="Gene3D" id="2.130.10.10">
    <property type="entry name" value="YVTN repeat-like/Quinoprotein amine dehydrogenase"/>
    <property type="match status" value="1"/>
</dbReference>
<gene>
    <name evidence="5" type="ORF">AMSG_00706</name>
</gene>
<keyword evidence="2" id="KW-0677">Repeat</keyword>
<dbReference type="SMART" id="SM00320">
    <property type="entry name" value="WD40"/>
    <property type="match status" value="8"/>
</dbReference>
<dbReference type="InterPro" id="IPR001680">
    <property type="entry name" value="WD40_rpt"/>
</dbReference>
<dbReference type="PROSITE" id="PS00678">
    <property type="entry name" value="WD_REPEATS_1"/>
    <property type="match status" value="2"/>
</dbReference>
<proteinExistence type="predicted"/>
<dbReference type="InterPro" id="IPR019775">
    <property type="entry name" value="WD40_repeat_CS"/>
</dbReference>
<dbReference type="CDD" id="cd00200">
    <property type="entry name" value="WD40"/>
    <property type="match status" value="1"/>
</dbReference>
<evidence type="ECO:0000313" key="5">
    <source>
        <dbReference type="EMBL" id="KNC50544.1"/>
    </source>
</evidence>
<dbReference type="Proteomes" id="UP000054408">
    <property type="component" value="Unassembled WGS sequence"/>
</dbReference>
<dbReference type="PANTHER" id="PTHR19857:SF8">
    <property type="entry name" value="ANGIO-ASSOCIATED MIGRATORY CELL PROTEIN"/>
    <property type="match status" value="1"/>
</dbReference>
<evidence type="ECO:0000256" key="2">
    <source>
        <dbReference type="ARBA" id="ARBA00022737"/>
    </source>
</evidence>
<dbReference type="InterPro" id="IPR051179">
    <property type="entry name" value="WD_repeat_multifunction"/>
</dbReference>
<feature type="repeat" description="WD" evidence="3">
    <location>
        <begin position="232"/>
        <end position="273"/>
    </location>
</feature>
<name>A0A0L0DE17_THETB</name>
<dbReference type="AlphaFoldDB" id="A0A0L0DE17"/>
<reference evidence="5 6" key="1">
    <citation type="submission" date="2010-05" db="EMBL/GenBank/DDBJ databases">
        <title>The Genome Sequence of Thecamonas trahens ATCC 50062.</title>
        <authorList>
            <consortium name="The Broad Institute Genome Sequencing Platform"/>
            <person name="Russ C."/>
            <person name="Cuomo C."/>
            <person name="Shea T."/>
            <person name="Young S.K."/>
            <person name="Zeng Q."/>
            <person name="Koehrsen M."/>
            <person name="Haas B."/>
            <person name="Borodovsky M."/>
            <person name="Guigo R."/>
            <person name="Alvarado L."/>
            <person name="Berlin A."/>
            <person name="Bochicchio J."/>
            <person name="Borenstein D."/>
            <person name="Chapman S."/>
            <person name="Chen Z."/>
            <person name="Freedman E."/>
            <person name="Gellesch M."/>
            <person name="Goldberg J."/>
            <person name="Griggs A."/>
            <person name="Gujja S."/>
            <person name="Heilman E."/>
            <person name="Heiman D."/>
            <person name="Hepburn T."/>
            <person name="Howarth C."/>
            <person name="Jen D."/>
            <person name="Larson L."/>
            <person name="Mehta T."/>
            <person name="Park D."/>
            <person name="Pearson M."/>
            <person name="Roberts A."/>
            <person name="Saif S."/>
            <person name="Shenoy N."/>
            <person name="Sisk P."/>
            <person name="Stolte C."/>
            <person name="Sykes S."/>
            <person name="Thomson T."/>
            <person name="Walk T."/>
            <person name="White J."/>
            <person name="Yandava C."/>
            <person name="Burger G."/>
            <person name="Gray M.W."/>
            <person name="Holland P.W.H."/>
            <person name="King N."/>
            <person name="Lang F.B.F."/>
            <person name="Roger A.J."/>
            <person name="Ruiz-Trillo I."/>
            <person name="Lander E."/>
            <person name="Nusbaum C."/>
        </authorList>
    </citation>
    <scope>NUCLEOTIDE SEQUENCE [LARGE SCALE GENOMIC DNA]</scope>
    <source>
        <strain evidence="5 6">ATCC 50062</strain>
    </source>
</reference>
<accession>A0A0L0DE17</accession>
<dbReference type="SUPFAM" id="SSF50998">
    <property type="entry name" value="Quinoprotein alcohol dehydrogenase-like"/>
    <property type="match status" value="1"/>
</dbReference>
<dbReference type="OrthoDB" id="10261640at2759"/>
<dbReference type="InterPro" id="IPR011047">
    <property type="entry name" value="Quinoprotein_ADH-like_sf"/>
</dbReference>
<protein>
    <submittedName>
        <fullName evidence="5">Transducin family protein</fullName>
    </submittedName>
</protein>
<sequence length="484" mass="50735">MSTEPIDGVVFEEDDDGYVVRFDSDDGSEAEPEPEPTPEPEPEPEPEPTLEPEAGLEGQGDEPFEFDEELDEMVEIDPNADNLDEVFARLSAGEPVARIFSNATATFSGHTDAVYALALSPDAAVAASGGGDDKLRVWSTADGSELVVIDSFAESVAHVAFSADGGYLAGCDLDGNVRVLKTGSWEVVLELDGPDGAESMVWHPRGNVLVVSSTDTTVWMWHVPSGKIMNVFAGHTDAVTVCGFAADGKTLISGSADESLIVWSPKTGSPVSKVVGYPFHDAPISSLAVDPRADAAPRVATGALDGSVRVTSLESGKVLASMTHEGSVEAIAWCSFDDKWLATAGMDGNVVVWDLSVAAPRITLEHKEGVIGVTWVPNQPLLYTLSSDTSIRVWDARSGECIRTLRAHEDIPLAWAVSADATCLISGGDDRKAYVFAPLDLDAAKDNSDDAAASSTVHAHVAIPPGAGEDADATADAPAGEASD</sequence>
<dbReference type="PROSITE" id="PS50294">
    <property type="entry name" value="WD_REPEATS_REGION"/>
    <property type="match status" value="4"/>
</dbReference>
<dbReference type="EMBL" id="GL349435">
    <property type="protein sequence ID" value="KNC50544.1"/>
    <property type="molecule type" value="Genomic_DNA"/>
</dbReference>
<feature type="repeat" description="WD" evidence="3">
    <location>
        <begin position="199"/>
        <end position="231"/>
    </location>
</feature>